<evidence type="ECO:0000256" key="11">
    <source>
        <dbReference type="ARBA" id="ARBA00048930"/>
    </source>
</evidence>
<keyword evidence="6" id="KW-0746">Sphingolipid metabolism</keyword>
<dbReference type="CDD" id="cd08939">
    <property type="entry name" value="KDSR-like_SDR_c"/>
    <property type="match status" value="1"/>
</dbReference>
<comment type="caution">
    <text evidence="12">The sequence shown here is derived from an EMBL/GenBank/DDBJ whole genome shotgun (WGS) entry which is preliminary data.</text>
</comment>
<comment type="catalytic activity">
    <reaction evidence="11">
        <text>sphinganine + NADP(+) = 3-oxosphinganine + NADPH + H(+)</text>
        <dbReference type="Rhea" id="RHEA:22640"/>
        <dbReference type="ChEBI" id="CHEBI:15378"/>
        <dbReference type="ChEBI" id="CHEBI:57783"/>
        <dbReference type="ChEBI" id="CHEBI:57817"/>
        <dbReference type="ChEBI" id="CHEBI:58299"/>
        <dbReference type="ChEBI" id="CHEBI:58349"/>
        <dbReference type="EC" id="1.1.1.102"/>
    </reaction>
    <physiologicalReaction direction="right-to-left" evidence="11">
        <dbReference type="Rhea" id="RHEA:22642"/>
    </physiologicalReaction>
</comment>
<comment type="function">
    <text evidence="10">Catalyzes the reduction of 3'-oxosphinganine (3-ketodihydrosphingosine/KDS) to sphinganine (dihydrosphingosine/DHS), the second step of de novo sphingolipid biosynthesis.</text>
</comment>
<dbReference type="EC" id="1.1.1.102" evidence="9"/>
<dbReference type="GO" id="GO:0005789">
    <property type="term" value="C:endoplasmic reticulum membrane"/>
    <property type="evidence" value="ECO:0007669"/>
    <property type="project" value="TreeGrafter"/>
</dbReference>
<keyword evidence="5" id="KW-0521">NADP</keyword>
<comment type="pathway">
    <text evidence="2">Lipid metabolism; sphingolipid metabolism.</text>
</comment>
<dbReference type="InterPro" id="IPR002347">
    <property type="entry name" value="SDR_fam"/>
</dbReference>
<protein>
    <recommendedName>
        <fullName evidence="9">3-dehydrosphinganine reductase</fullName>
        <ecNumber evidence="9">1.1.1.102</ecNumber>
    </recommendedName>
</protein>
<dbReference type="Proteomes" id="UP000559256">
    <property type="component" value="Unassembled WGS sequence"/>
</dbReference>
<evidence type="ECO:0000256" key="9">
    <source>
        <dbReference type="ARBA" id="ARBA00026112"/>
    </source>
</evidence>
<dbReference type="Pfam" id="PF00106">
    <property type="entry name" value="adh_short"/>
    <property type="match status" value="1"/>
</dbReference>
<comment type="subcellular location">
    <subcellularLocation>
        <location evidence="1">Endoplasmic reticulum</location>
    </subcellularLocation>
</comment>
<evidence type="ECO:0000256" key="1">
    <source>
        <dbReference type="ARBA" id="ARBA00004240"/>
    </source>
</evidence>
<evidence type="ECO:0000256" key="3">
    <source>
        <dbReference type="ARBA" id="ARBA00004991"/>
    </source>
</evidence>
<accession>A0A8H5G326</accession>
<evidence type="ECO:0000256" key="4">
    <source>
        <dbReference type="ARBA" id="ARBA00022824"/>
    </source>
</evidence>
<dbReference type="PANTHER" id="PTHR43550">
    <property type="entry name" value="3-KETODIHYDROSPHINGOSINE REDUCTASE"/>
    <property type="match status" value="1"/>
</dbReference>
<dbReference type="GO" id="GO:0047560">
    <property type="term" value="F:3-dehydrosphinganine reductase activity"/>
    <property type="evidence" value="ECO:0007669"/>
    <property type="project" value="UniProtKB-EC"/>
</dbReference>
<evidence type="ECO:0000256" key="5">
    <source>
        <dbReference type="ARBA" id="ARBA00022857"/>
    </source>
</evidence>
<dbReference type="OrthoDB" id="10267115at2759"/>
<dbReference type="SUPFAM" id="SSF51735">
    <property type="entry name" value="NAD(P)-binding Rossmann-fold domains"/>
    <property type="match status" value="1"/>
</dbReference>
<evidence type="ECO:0000256" key="10">
    <source>
        <dbReference type="ARBA" id="ARBA00044737"/>
    </source>
</evidence>
<dbReference type="GO" id="GO:0006666">
    <property type="term" value="P:3-keto-sphinganine metabolic process"/>
    <property type="evidence" value="ECO:0007669"/>
    <property type="project" value="InterPro"/>
</dbReference>
<evidence type="ECO:0000256" key="2">
    <source>
        <dbReference type="ARBA" id="ARBA00004760"/>
    </source>
</evidence>
<keyword evidence="13" id="KW-1185">Reference proteome</keyword>
<comment type="pathway">
    <text evidence="3">Sphingolipid metabolism.</text>
</comment>
<dbReference type="GO" id="GO:0030148">
    <property type="term" value="P:sphingolipid biosynthetic process"/>
    <property type="evidence" value="ECO:0007669"/>
    <property type="project" value="InterPro"/>
</dbReference>
<reference evidence="12 13" key="1">
    <citation type="journal article" date="2020" name="ISME J.">
        <title>Uncovering the hidden diversity of litter-decomposition mechanisms in mushroom-forming fungi.</title>
        <authorList>
            <person name="Floudas D."/>
            <person name="Bentzer J."/>
            <person name="Ahren D."/>
            <person name="Johansson T."/>
            <person name="Persson P."/>
            <person name="Tunlid A."/>
        </authorList>
    </citation>
    <scope>NUCLEOTIDE SEQUENCE [LARGE SCALE GENOMIC DNA]</scope>
    <source>
        <strain evidence="12 13">CBS 291.85</strain>
    </source>
</reference>
<dbReference type="EMBL" id="JAACJM010000052">
    <property type="protein sequence ID" value="KAF5357419.1"/>
    <property type="molecule type" value="Genomic_DNA"/>
</dbReference>
<keyword evidence="4" id="KW-0256">Endoplasmic reticulum</keyword>
<organism evidence="12 13">
    <name type="scientific">Tetrapyrgos nigripes</name>
    <dbReference type="NCBI Taxonomy" id="182062"/>
    <lineage>
        <taxon>Eukaryota</taxon>
        <taxon>Fungi</taxon>
        <taxon>Dikarya</taxon>
        <taxon>Basidiomycota</taxon>
        <taxon>Agaricomycotina</taxon>
        <taxon>Agaricomycetes</taxon>
        <taxon>Agaricomycetidae</taxon>
        <taxon>Agaricales</taxon>
        <taxon>Marasmiineae</taxon>
        <taxon>Marasmiaceae</taxon>
        <taxon>Tetrapyrgos</taxon>
    </lineage>
</organism>
<dbReference type="PANTHER" id="PTHR43550:SF3">
    <property type="entry name" value="3-KETODIHYDROSPHINGOSINE REDUCTASE"/>
    <property type="match status" value="1"/>
</dbReference>
<dbReference type="PRINTS" id="PR00081">
    <property type="entry name" value="GDHRDH"/>
</dbReference>
<evidence type="ECO:0000313" key="13">
    <source>
        <dbReference type="Proteomes" id="UP000559256"/>
    </source>
</evidence>
<dbReference type="AlphaFoldDB" id="A0A8H5G326"/>
<gene>
    <name evidence="12" type="ORF">D9758_005937</name>
</gene>
<dbReference type="Gene3D" id="3.40.50.720">
    <property type="entry name" value="NAD(P)-binding Rossmann-like Domain"/>
    <property type="match status" value="1"/>
</dbReference>
<evidence type="ECO:0000256" key="6">
    <source>
        <dbReference type="ARBA" id="ARBA00022919"/>
    </source>
</evidence>
<evidence type="ECO:0000256" key="8">
    <source>
        <dbReference type="ARBA" id="ARBA00023098"/>
    </source>
</evidence>
<evidence type="ECO:0000256" key="7">
    <source>
        <dbReference type="ARBA" id="ARBA00023002"/>
    </source>
</evidence>
<dbReference type="InterPro" id="IPR036291">
    <property type="entry name" value="NAD(P)-bd_dom_sf"/>
</dbReference>
<name>A0A8H5G326_9AGAR</name>
<keyword evidence="7" id="KW-0560">Oxidoreductase</keyword>
<proteinExistence type="predicted"/>
<keyword evidence="8" id="KW-0443">Lipid metabolism</keyword>
<sequence length="317" mass="35107">MFFSKSWNPDGKHVYVTGGSTGLGLSVSILLVKKGAHVSIVARNQEKLDKALETLEEHRTSPSQKILAYSYSLLSAEDSEKAYKAVCAGHDGRAPDAVFNCAGASKPMFFVEMTKEDLEQGMANSFWIEAWTAWIAAKEMVRQGVKGKIVFVSSTLGYMTFVGWANYAPGRHALRGLGDTLASELRLYDIGVHTFFPPTMVTASYVEENKTKPEITKAIEGTDDGLTSEQAAAVLLRGEFSESGVEKGQSHITGDWITSSFRASTRGATPMNNWVIDSLWNFFALFAIPIWRRTVEYQIDAHKADHMEHLRKIGFLH</sequence>
<dbReference type="InterPro" id="IPR045022">
    <property type="entry name" value="KDSR-like"/>
</dbReference>
<evidence type="ECO:0000313" key="12">
    <source>
        <dbReference type="EMBL" id="KAF5357419.1"/>
    </source>
</evidence>